<evidence type="ECO:0000313" key="2">
    <source>
        <dbReference type="Proteomes" id="UP000401081"/>
    </source>
</evidence>
<protein>
    <submittedName>
        <fullName evidence="1">Uncharacterized protein</fullName>
    </submittedName>
</protein>
<name>A0A485CK79_KLUCR</name>
<proteinExistence type="predicted"/>
<dbReference type="SUPFAM" id="SSF56317">
    <property type="entry name" value="Carbon-nitrogen hydrolase"/>
    <property type="match status" value="1"/>
</dbReference>
<dbReference type="EMBL" id="CAADJD010000026">
    <property type="protein sequence ID" value="VFS85028.1"/>
    <property type="molecule type" value="Genomic_DNA"/>
</dbReference>
<accession>A0A485CK79</accession>
<dbReference type="AlphaFoldDB" id="A0A485CK79"/>
<sequence length="84" mass="9186">MAGFMQQLKAQSRQNSLTTVLTIHTPAGEGRANNTLVRLRGGEVIAHYHKLHLYDAFSHAGVKARRCRTCIAAVELKSPVSRSG</sequence>
<reference evidence="1 2" key="1">
    <citation type="submission" date="2019-03" db="EMBL/GenBank/DDBJ databases">
        <authorList>
            <consortium name="Pathogen Informatics"/>
        </authorList>
    </citation>
    <scope>NUCLEOTIDE SEQUENCE [LARGE SCALE GENOMIC DNA]</scope>
    <source>
        <strain evidence="1 2">NCTC12993</strain>
    </source>
</reference>
<dbReference type="Proteomes" id="UP000401081">
    <property type="component" value="Unassembled WGS sequence"/>
</dbReference>
<keyword evidence="2" id="KW-1185">Reference proteome</keyword>
<gene>
    <name evidence="1" type="ORF">NCTC12993_06544</name>
</gene>
<organism evidence="1 2">
    <name type="scientific">Kluyvera cryocrescens</name>
    <name type="common">Kluyvera citrophila</name>
    <dbReference type="NCBI Taxonomy" id="580"/>
    <lineage>
        <taxon>Bacteria</taxon>
        <taxon>Pseudomonadati</taxon>
        <taxon>Pseudomonadota</taxon>
        <taxon>Gammaproteobacteria</taxon>
        <taxon>Enterobacterales</taxon>
        <taxon>Enterobacteriaceae</taxon>
        <taxon>Kluyvera</taxon>
    </lineage>
</organism>
<dbReference type="Gene3D" id="3.60.110.10">
    <property type="entry name" value="Carbon-nitrogen hydrolase"/>
    <property type="match status" value="1"/>
</dbReference>
<evidence type="ECO:0000313" key="1">
    <source>
        <dbReference type="EMBL" id="VFS85028.1"/>
    </source>
</evidence>
<dbReference type="InterPro" id="IPR036526">
    <property type="entry name" value="C-N_Hydrolase_sf"/>
</dbReference>